<dbReference type="InterPro" id="IPR056412">
    <property type="entry name" value="Ig_CycH"/>
</dbReference>
<dbReference type="Gene3D" id="1.25.40.10">
    <property type="entry name" value="Tetratricopeptide repeat domain"/>
    <property type="match status" value="1"/>
</dbReference>
<reference evidence="3 4" key="1">
    <citation type="submission" date="2019-11" db="EMBL/GenBank/DDBJ databases">
        <authorList>
            <person name="Khan S.A."/>
            <person name="Jeon C.O."/>
            <person name="Chun B.H."/>
        </authorList>
    </citation>
    <scope>NUCLEOTIDE SEQUENCE [LARGE SCALE GENOMIC DNA]</scope>
    <source>
        <strain evidence="3 4">IMCC 1097</strain>
    </source>
</reference>
<sequence length="394" mass="43043">MIEWGLLGALTVLVFWTVWRAHFTTLGADDVSSMAAARVIWQNRLADLKQRRDELTPRRYALELDRIRAGVLADSGDGERVDAQGPKVVALALSLVAVFGATLWGYQQFGGMNQVRYTLDGQALQGELDRAESLEQAIGLVEDSLNRFDSPERYFLLGQLHEQGGALADAHRQFSRARELAELDVQYEPVLSEFLAWEAQTLLFSDRDQVERVAALAERALTLNAEETVALGVMGVLGFELRDFEMAAEYWQRLLALTPADSPDRAVIAQGLAAAREALGQGGPSLKLVIERQPELVVDPNTPVFVYARMAPDQPAPLVVARVRFGDLPTRLVLTDEMRMGPMGGLAGNDRVEVVARVALGGTVAPQAGDWQGSVADVEIAADTVTRVVIDTPL</sequence>
<dbReference type="OrthoDB" id="9776053at2"/>
<dbReference type="SUPFAM" id="SSF48452">
    <property type="entry name" value="TPR-like"/>
    <property type="match status" value="1"/>
</dbReference>
<name>A0A5Q2QCJ1_9GAMM</name>
<accession>A0A5Q2QCJ1</accession>
<dbReference type="RefSeq" id="WP_153713545.1">
    <property type="nucleotide sequence ID" value="NZ_CP045871.1"/>
</dbReference>
<dbReference type="InterPro" id="IPR051263">
    <property type="entry name" value="C-type_cytochrome_biogenesis"/>
</dbReference>
<dbReference type="InterPro" id="IPR019734">
    <property type="entry name" value="TPR_rpt"/>
</dbReference>
<feature type="repeat" description="TPR" evidence="1">
    <location>
        <begin position="228"/>
        <end position="261"/>
    </location>
</feature>
<dbReference type="PANTHER" id="PTHR47870">
    <property type="entry name" value="CYTOCHROME C-TYPE BIOGENESIS PROTEIN CCMH"/>
    <property type="match status" value="1"/>
</dbReference>
<evidence type="ECO:0000313" key="4">
    <source>
        <dbReference type="Proteomes" id="UP000388235"/>
    </source>
</evidence>
<dbReference type="Pfam" id="PF23892">
    <property type="entry name" value="Ig_CycH"/>
    <property type="match status" value="1"/>
</dbReference>
<protein>
    <recommendedName>
        <fullName evidence="2">Cytochrome c-type biogenesis protein H Ig-like domain-containing protein</fullName>
    </recommendedName>
</protein>
<evidence type="ECO:0000259" key="2">
    <source>
        <dbReference type="Pfam" id="PF23892"/>
    </source>
</evidence>
<dbReference type="EMBL" id="CP045871">
    <property type="protein sequence ID" value="QGG80041.1"/>
    <property type="molecule type" value="Genomic_DNA"/>
</dbReference>
<dbReference type="PANTHER" id="PTHR47870:SF4">
    <property type="entry name" value="CYTOCHROME C-TYPE BIOGENESIS PROTEIN CYCH"/>
    <property type="match status" value="1"/>
</dbReference>
<dbReference type="KEGG" id="llp:GH975_05395"/>
<dbReference type="PROSITE" id="PS50005">
    <property type="entry name" value="TPR"/>
    <property type="match status" value="1"/>
</dbReference>
<keyword evidence="4" id="KW-1185">Reference proteome</keyword>
<gene>
    <name evidence="3" type="ORF">GH975_05395</name>
</gene>
<dbReference type="GO" id="GO:0005886">
    <property type="term" value="C:plasma membrane"/>
    <property type="evidence" value="ECO:0007669"/>
    <property type="project" value="TreeGrafter"/>
</dbReference>
<dbReference type="Proteomes" id="UP000388235">
    <property type="component" value="Chromosome"/>
</dbReference>
<proteinExistence type="predicted"/>
<dbReference type="InterPro" id="IPR011990">
    <property type="entry name" value="TPR-like_helical_dom_sf"/>
</dbReference>
<feature type="domain" description="Cytochrome c-type biogenesis protein H Ig-like" evidence="2">
    <location>
        <begin position="297"/>
        <end position="391"/>
    </location>
</feature>
<organism evidence="3 4">
    <name type="scientific">Litorivicinus lipolyticus</name>
    <dbReference type="NCBI Taxonomy" id="418701"/>
    <lineage>
        <taxon>Bacteria</taxon>
        <taxon>Pseudomonadati</taxon>
        <taxon>Pseudomonadota</taxon>
        <taxon>Gammaproteobacteria</taxon>
        <taxon>Oceanospirillales</taxon>
        <taxon>Litorivicinaceae</taxon>
        <taxon>Litorivicinus</taxon>
    </lineage>
</organism>
<evidence type="ECO:0000256" key="1">
    <source>
        <dbReference type="PROSITE-ProRule" id="PRU00339"/>
    </source>
</evidence>
<evidence type="ECO:0000313" key="3">
    <source>
        <dbReference type="EMBL" id="QGG80041.1"/>
    </source>
</evidence>
<dbReference type="AlphaFoldDB" id="A0A5Q2QCJ1"/>
<keyword evidence="1" id="KW-0802">TPR repeat</keyword>